<dbReference type="OrthoDB" id="9801841at2"/>
<accession>A0A2K8U7U7</accession>
<dbReference type="InterPro" id="IPR001932">
    <property type="entry name" value="PPM-type_phosphatase-like_dom"/>
</dbReference>
<dbReference type="AlphaFoldDB" id="A0A2K8U7U7"/>
<dbReference type="Pfam" id="PF13672">
    <property type="entry name" value="PP2C_2"/>
    <property type="match status" value="1"/>
</dbReference>
<proteinExistence type="predicted"/>
<dbReference type="RefSeq" id="WP_100919381.1">
    <property type="nucleotide sequence ID" value="NZ_CP020370.1"/>
</dbReference>
<dbReference type="PROSITE" id="PS51746">
    <property type="entry name" value="PPM_2"/>
    <property type="match status" value="1"/>
</dbReference>
<evidence type="ECO:0000259" key="1">
    <source>
        <dbReference type="PROSITE" id="PS51746"/>
    </source>
</evidence>
<dbReference type="SMART" id="SM00331">
    <property type="entry name" value="PP2C_SIG"/>
    <property type="match status" value="1"/>
</dbReference>
<feature type="domain" description="PPM-type phosphatase" evidence="1">
    <location>
        <begin position="5"/>
        <end position="240"/>
    </location>
</feature>
<dbReference type="SUPFAM" id="SSF81606">
    <property type="entry name" value="PP2C-like"/>
    <property type="match status" value="1"/>
</dbReference>
<dbReference type="KEGG" id="tsy:THSYN_12045"/>
<keyword evidence="3" id="KW-1185">Reference proteome</keyword>
<dbReference type="InterPro" id="IPR036457">
    <property type="entry name" value="PPM-type-like_dom_sf"/>
</dbReference>
<protein>
    <submittedName>
        <fullName evidence="2">Serine/threonine protein phosphatase</fullName>
    </submittedName>
</protein>
<reference evidence="2 3" key="1">
    <citation type="submission" date="2017-03" db="EMBL/GenBank/DDBJ databases">
        <title>Complete genome sequence of Candidatus 'Thiodictyon syntrophicum' sp. nov. strain Cad16T, a photolithoautotroph purple sulfur bacterium isolated from an alpine meromictic lake.</title>
        <authorList>
            <person name="Luedin S.M."/>
            <person name="Pothier J.F."/>
            <person name="Danza F."/>
            <person name="Storelli N."/>
            <person name="Wittwer M."/>
            <person name="Tonolla M."/>
        </authorList>
    </citation>
    <scope>NUCLEOTIDE SEQUENCE [LARGE SCALE GENOMIC DNA]</scope>
    <source>
        <strain evidence="2 3">Cad16T</strain>
    </source>
</reference>
<dbReference type="Proteomes" id="UP000232638">
    <property type="component" value="Chromosome"/>
</dbReference>
<gene>
    <name evidence="2" type="ORF">THSYN_12045</name>
</gene>
<organism evidence="2 3">
    <name type="scientific">Candidatus Thiodictyon syntrophicum</name>
    <dbReference type="NCBI Taxonomy" id="1166950"/>
    <lineage>
        <taxon>Bacteria</taxon>
        <taxon>Pseudomonadati</taxon>
        <taxon>Pseudomonadota</taxon>
        <taxon>Gammaproteobacteria</taxon>
        <taxon>Chromatiales</taxon>
        <taxon>Chromatiaceae</taxon>
        <taxon>Thiodictyon</taxon>
    </lineage>
</organism>
<dbReference type="Gene3D" id="3.60.40.10">
    <property type="entry name" value="PPM-type phosphatase domain"/>
    <property type="match status" value="1"/>
</dbReference>
<name>A0A2K8U7U7_9GAMM</name>
<dbReference type="EMBL" id="CP020370">
    <property type="protein sequence ID" value="AUB81617.1"/>
    <property type="molecule type" value="Genomic_DNA"/>
</dbReference>
<evidence type="ECO:0000313" key="3">
    <source>
        <dbReference type="Proteomes" id="UP000232638"/>
    </source>
</evidence>
<evidence type="ECO:0000313" key="2">
    <source>
        <dbReference type="EMBL" id="AUB81617.1"/>
    </source>
</evidence>
<dbReference type="SMART" id="SM00332">
    <property type="entry name" value="PP2Cc"/>
    <property type="match status" value="1"/>
</dbReference>
<dbReference type="CDD" id="cd00143">
    <property type="entry name" value="PP2Cc"/>
    <property type="match status" value="1"/>
</dbReference>
<sequence length="241" mass="25847">MSALTLSTATLSRAGGRDANEDAAAHRDGCWVIADGLGGHPGGEVAARIAVDRVLGALAGAPLPSGAALAQAIADAHRAIQEHQARDPRLERMRTTLVLLVSDGERARWAHVGDSRLYHFRGGRLRFQTADHSVPQALARAGEIRPDEIRFHEDRNRLLRTLGNEGEARPTVLETPVAMESGDAFLLCTDGFWEYVTEGEMEVLLAKSASADDWLAALAARLLARAAPDHDNYTATAVFAA</sequence>